<keyword evidence="4" id="KW-1185">Reference proteome</keyword>
<sequence length="222" mass="22321">MYEHDGDGTGRDRAERAVADIRGAGAEAWRPAREFAGRLGGHIRAAAVPLRGALGRIPRASRRWPPGVLVAAAGGLLAVAAGLLLRRLGAATPTSGDIGRMTRTGPGRGSGEPGRFGSAGPRAGQPTRTGRPPGPAGLGRAGPSDGRPGPGGLGGLGGRRRTGAESTGRAVPGRSATTASTSYEVPPGQTTAVPASPVDEPVIPAGREAGYPTQPLRRRPGH</sequence>
<reference evidence="4" key="1">
    <citation type="submission" date="2016-10" db="EMBL/GenBank/DDBJ databases">
        <authorList>
            <person name="Varghese N."/>
            <person name="Submissions S."/>
        </authorList>
    </citation>
    <scope>NUCLEOTIDE SEQUENCE [LARGE SCALE GENOMIC DNA]</scope>
    <source>
        <strain evidence="4">DSM 45245</strain>
    </source>
</reference>
<feature type="compositionally biased region" description="Gly residues" evidence="1">
    <location>
        <begin position="148"/>
        <end position="157"/>
    </location>
</feature>
<proteinExistence type="predicted"/>
<evidence type="ECO:0000313" key="4">
    <source>
        <dbReference type="Proteomes" id="UP000242415"/>
    </source>
</evidence>
<organism evidence="3 4">
    <name type="scientific">Micromonospora pattaloongensis</name>
    <dbReference type="NCBI Taxonomy" id="405436"/>
    <lineage>
        <taxon>Bacteria</taxon>
        <taxon>Bacillati</taxon>
        <taxon>Actinomycetota</taxon>
        <taxon>Actinomycetes</taxon>
        <taxon>Micromonosporales</taxon>
        <taxon>Micromonosporaceae</taxon>
        <taxon>Micromonospora</taxon>
    </lineage>
</organism>
<name>A0A1H3G274_9ACTN</name>
<evidence type="ECO:0000256" key="1">
    <source>
        <dbReference type="SAM" id="MobiDB-lite"/>
    </source>
</evidence>
<dbReference type="STRING" id="405436.SAMN05444365_101246"/>
<feature type="compositionally biased region" description="Low complexity" evidence="1">
    <location>
        <begin position="120"/>
        <end position="131"/>
    </location>
</feature>
<accession>A0A1H3G274</accession>
<gene>
    <name evidence="3" type="ORF">SAMN05444365_101246</name>
</gene>
<keyword evidence="2" id="KW-0472">Membrane</keyword>
<keyword evidence="2" id="KW-0812">Transmembrane</keyword>
<dbReference type="AlphaFoldDB" id="A0A1H3G274"/>
<dbReference type="RefSeq" id="WP_091550297.1">
    <property type="nucleotide sequence ID" value="NZ_FNPH01000001.1"/>
</dbReference>
<feature type="region of interest" description="Disordered" evidence="1">
    <location>
        <begin position="92"/>
        <end position="222"/>
    </location>
</feature>
<feature type="compositionally biased region" description="Polar residues" evidence="1">
    <location>
        <begin position="175"/>
        <end position="193"/>
    </location>
</feature>
<dbReference type="EMBL" id="FNPH01000001">
    <property type="protein sequence ID" value="SDX97215.1"/>
    <property type="molecule type" value="Genomic_DNA"/>
</dbReference>
<dbReference type="Proteomes" id="UP000242415">
    <property type="component" value="Unassembled WGS sequence"/>
</dbReference>
<protein>
    <submittedName>
        <fullName evidence="3">Uncharacterized protein</fullName>
    </submittedName>
</protein>
<feature type="transmembrane region" description="Helical" evidence="2">
    <location>
        <begin position="64"/>
        <end position="85"/>
    </location>
</feature>
<keyword evidence="2" id="KW-1133">Transmembrane helix</keyword>
<evidence type="ECO:0000256" key="2">
    <source>
        <dbReference type="SAM" id="Phobius"/>
    </source>
</evidence>
<evidence type="ECO:0000313" key="3">
    <source>
        <dbReference type="EMBL" id="SDX97215.1"/>
    </source>
</evidence>